<dbReference type="SUPFAM" id="SSF52266">
    <property type="entry name" value="SGNH hydrolase"/>
    <property type="match status" value="1"/>
</dbReference>
<name>A0A1G8SZA2_9PSED</name>
<proteinExistence type="inferred from homology"/>
<dbReference type="CDD" id="cd01847">
    <property type="entry name" value="Triacylglycerol_lipase_like"/>
    <property type="match status" value="1"/>
</dbReference>
<organism evidence="6 7">
    <name type="scientific">Pseudomonas indica</name>
    <dbReference type="NCBI Taxonomy" id="137658"/>
    <lineage>
        <taxon>Bacteria</taxon>
        <taxon>Pseudomonadati</taxon>
        <taxon>Pseudomonadota</taxon>
        <taxon>Gammaproteobacteria</taxon>
        <taxon>Pseudomonadales</taxon>
        <taxon>Pseudomonadaceae</taxon>
        <taxon>Pseudomonas</taxon>
    </lineage>
</organism>
<dbReference type="PANTHER" id="PTHR45642">
    <property type="entry name" value="GDSL ESTERASE/LIPASE EXL3"/>
    <property type="match status" value="1"/>
</dbReference>
<dbReference type="GO" id="GO:0006629">
    <property type="term" value="P:lipid metabolic process"/>
    <property type="evidence" value="ECO:0007669"/>
    <property type="project" value="InterPro"/>
</dbReference>
<dbReference type="InterPro" id="IPR050592">
    <property type="entry name" value="GDSL_lipolytic_enzyme"/>
</dbReference>
<keyword evidence="2 4" id="KW-0732">Signal</keyword>
<feature type="signal peptide" evidence="4">
    <location>
        <begin position="1"/>
        <end position="23"/>
    </location>
</feature>
<dbReference type="Gene3D" id="2.40.128.130">
    <property type="entry name" value="Autotransporter beta-domain"/>
    <property type="match status" value="1"/>
</dbReference>
<keyword evidence="7" id="KW-1185">Reference proteome</keyword>
<dbReference type="Pfam" id="PF00657">
    <property type="entry name" value="Lipase_GDSL"/>
    <property type="match status" value="1"/>
</dbReference>
<dbReference type="STRING" id="137658.SAMN05216186_101208"/>
<dbReference type="InterPro" id="IPR006315">
    <property type="entry name" value="OM_autotransptr_brl_dom"/>
</dbReference>
<dbReference type="GO" id="GO:0016298">
    <property type="term" value="F:lipase activity"/>
    <property type="evidence" value="ECO:0007669"/>
    <property type="project" value="InterPro"/>
</dbReference>
<feature type="domain" description="Autotransporter" evidence="5">
    <location>
        <begin position="372"/>
        <end position="651"/>
    </location>
</feature>
<feature type="active site" description="Nucleophile" evidence="3">
    <location>
        <position position="35"/>
    </location>
</feature>
<dbReference type="AlphaFoldDB" id="A0A1G8SZA2"/>
<reference evidence="6 7" key="1">
    <citation type="submission" date="2016-10" db="EMBL/GenBank/DDBJ databases">
        <authorList>
            <person name="de Groot N.N."/>
        </authorList>
    </citation>
    <scope>NUCLEOTIDE SEQUENCE [LARGE SCALE GENOMIC DNA]</scope>
    <source>
        <strain evidence="6 7">JCM 21544</strain>
    </source>
</reference>
<feature type="chain" id="PRO_5011512402" evidence="4">
    <location>
        <begin position="24"/>
        <end position="651"/>
    </location>
</feature>
<dbReference type="EMBL" id="FNFD01000001">
    <property type="protein sequence ID" value="SDJ34516.1"/>
    <property type="molecule type" value="Genomic_DNA"/>
</dbReference>
<sequence>MKHVLTPLAAACLLAFSSSSLMASPYSGLVVFGDSLSDAGQFPDASGPAGSTRRFTNRTGPNYDSSEFFALNSTQLLSLQLGLGDLTASTSPVNAALGLPDGTNYAVGGNTTQQILDSIVGTGEGSVVELADGTNLRTRPGYLAELAALGQPIDSDTLFYVNGGGNDFLDLIINPLAPADVATAQAQASATRLADGVRALEAAGARYIVVSLLPDVGQTPNARALESLIPGISATISGLVAAFNTELVSQLAAIDAEIIPLNVPLLFNEIVADAASFGFDATQDLIATCFDSCASPNATWGIGSTTPDPSKLIFNDSVHPTSAVQQIFADYTYSLLAAPWELTLLPEMAHGTLRAHQDQLRSQWQADWEGWQAVGQWRSFVNAGGQRLDFDEQDASASGDGNGYSLNLGGSYRLDDAWRAGVALGLYQQELEAGRADSDYELRSYLATAFAQYQSNRWWADLTLSGGYLDYDDLSRKFDLGIVTRSEKGDTDGQLWAFGGRLGYDIAQPGSTWHLSPFISADYARVEVDGYAEKSDSATSLTYDDQTRTSKRLGAGFQGRFAVSPSTQVFAEVAREREYEDDPGELTMSLTSLPGIDFTLEGYTPEDRLTRASLGFSQKLGGELSLGASYHWRKGEDQTQQGVNLSVAWSW</sequence>
<dbReference type="InterPro" id="IPR036709">
    <property type="entry name" value="Autotransporte_beta_dom_sf"/>
</dbReference>
<dbReference type="GO" id="GO:0019867">
    <property type="term" value="C:outer membrane"/>
    <property type="evidence" value="ECO:0007669"/>
    <property type="project" value="InterPro"/>
</dbReference>
<dbReference type="PANTHER" id="PTHR45642:SF139">
    <property type="entry name" value="SGNH HYDROLASE-TYPE ESTERASE DOMAIN-CONTAINING PROTEIN"/>
    <property type="match status" value="1"/>
</dbReference>
<dbReference type="NCBIfam" id="TIGR01414">
    <property type="entry name" value="autotrans_barl"/>
    <property type="match status" value="1"/>
</dbReference>
<dbReference type="PIRSF" id="PIRSF037375">
    <property type="entry name" value="Autotrns_EstA"/>
    <property type="match status" value="1"/>
</dbReference>
<dbReference type="InterPro" id="IPR001087">
    <property type="entry name" value="GDSL"/>
</dbReference>
<dbReference type="InterPro" id="IPR005546">
    <property type="entry name" value="Autotransporte_beta"/>
</dbReference>
<dbReference type="SUPFAM" id="SSF103515">
    <property type="entry name" value="Autotransporter"/>
    <property type="match status" value="1"/>
</dbReference>
<dbReference type="PROSITE" id="PS51208">
    <property type="entry name" value="AUTOTRANSPORTER"/>
    <property type="match status" value="1"/>
</dbReference>
<dbReference type="SMART" id="SM00869">
    <property type="entry name" value="Autotransporter"/>
    <property type="match status" value="1"/>
</dbReference>
<evidence type="ECO:0000259" key="5">
    <source>
        <dbReference type="PROSITE" id="PS51208"/>
    </source>
</evidence>
<dbReference type="InterPro" id="IPR017186">
    <property type="entry name" value="Lipase_autotranspt_EstA"/>
</dbReference>
<dbReference type="Proteomes" id="UP000198706">
    <property type="component" value="Unassembled WGS sequence"/>
</dbReference>
<feature type="active site" evidence="3">
    <location>
        <position position="319"/>
    </location>
</feature>
<dbReference type="InterPro" id="IPR036514">
    <property type="entry name" value="SGNH_hydro_sf"/>
</dbReference>
<accession>A0A1G8SZA2</accession>
<evidence type="ECO:0000256" key="3">
    <source>
        <dbReference type="PIRSR" id="PIRSR037375-1"/>
    </source>
</evidence>
<evidence type="ECO:0000256" key="2">
    <source>
        <dbReference type="ARBA" id="ARBA00022729"/>
    </source>
</evidence>
<gene>
    <name evidence="6" type="ORF">SAMN05216186_101208</name>
</gene>
<evidence type="ECO:0000256" key="1">
    <source>
        <dbReference type="ARBA" id="ARBA00008668"/>
    </source>
</evidence>
<feature type="active site" evidence="3">
    <location>
        <position position="316"/>
    </location>
</feature>
<evidence type="ECO:0000256" key="4">
    <source>
        <dbReference type="SAM" id="SignalP"/>
    </source>
</evidence>
<dbReference type="InterPro" id="IPR008265">
    <property type="entry name" value="Lipase_GDSL_AS"/>
</dbReference>
<dbReference type="PROSITE" id="PS01098">
    <property type="entry name" value="LIPASE_GDSL_SER"/>
    <property type="match status" value="1"/>
</dbReference>
<comment type="similarity">
    <text evidence="1">Belongs to the 'GDSL' lipolytic enzyme family.</text>
</comment>
<dbReference type="RefSeq" id="WP_084333013.1">
    <property type="nucleotide sequence ID" value="NZ_FNFD01000001.1"/>
</dbReference>
<protein>
    <submittedName>
        <fullName evidence="6">Outer membrane lipase/esterase</fullName>
    </submittedName>
</protein>
<evidence type="ECO:0000313" key="7">
    <source>
        <dbReference type="Proteomes" id="UP000198706"/>
    </source>
</evidence>
<dbReference type="Pfam" id="PF03797">
    <property type="entry name" value="Autotransporter"/>
    <property type="match status" value="1"/>
</dbReference>
<dbReference type="Gene3D" id="3.40.50.1110">
    <property type="entry name" value="SGNH hydrolase"/>
    <property type="match status" value="1"/>
</dbReference>
<evidence type="ECO:0000313" key="6">
    <source>
        <dbReference type="EMBL" id="SDJ34516.1"/>
    </source>
</evidence>